<protein>
    <recommendedName>
        <fullName evidence="14 15">Dihydroxy-acid dehydratase</fullName>
        <shortName evidence="15">DAD</shortName>
        <ecNumber evidence="14 15">4.2.1.9</ecNumber>
    </recommendedName>
</protein>
<comment type="subunit">
    <text evidence="15">Homodimer.</text>
</comment>
<evidence type="ECO:0000256" key="6">
    <source>
        <dbReference type="ARBA" id="ARBA00022842"/>
    </source>
</evidence>
<dbReference type="GO" id="GO:0009099">
    <property type="term" value="P:L-valine biosynthetic process"/>
    <property type="evidence" value="ECO:0007669"/>
    <property type="project" value="UniProtKB-UniRule"/>
</dbReference>
<keyword evidence="5 15" id="KW-0479">Metal-binding</keyword>
<dbReference type="InterPro" id="IPR004404">
    <property type="entry name" value="DihydroxyA_deHydtase"/>
</dbReference>
<evidence type="ECO:0000256" key="5">
    <source>
        <dbReference type="ARBA" id="ARBA00022723"/>
    </source>
</evidence>
<dbReference type="PROSITE" id="PS00886">
    <property type="entry name" value="ILVD_EDD_1"/>
    <property type="match status" value="1"/>
</dbReference>
<dbReference type="SUPFAM" id="SSF143975">
    <property type="entry name" value="IlvD/EDD N-terminal domain-like"/>
    <property type="match status" value="1"/>
</dbReference>
<dbReference type="GO" id="GO:0000287">
    <property type="term" value="F:magnesium ion binding"/>
    <property type="evidence" value="ECO:0007669"/>
    <property type="project" value="UniProtKB-UniRule"/>
</dbReference>
<evidence type="ECO:0000256" key="11">
    <source>
        <dbReference type="ARBA" id="ARBA00029304"/>
    </source>
</evidence>
<name>E2SCZ9_9ACTN</name>
<dbReference type="NCBIfam" id="TIGR00110">
    <property type="entry name" value="ilvD"/>
    <property type="match status" value="1"/>
</dbReference>
<dbReference type="InterPro" id="IPR056740">
    <property type="entry name" value="ILV_EDD_C"/>
</dbReference>
<dbReference type="GO" id="GO:0004160">
    <property type="term" value="F:dihydroxy-acid dehydratase activity"/>
    <property type="evidence" value="ECO:0007669"/>
    <property type="project" value="UniProtKB-UniRule"/>
</dbReference>
<evidence type="ECO:0000256" key="8">
    <source>
        <dbReference type="ARBA" id="ARBA00023014"/>
    </source>
</evidence>
<feature type="binding site" evidence="15">
    <location>
        <position position="65"/>
    </location>
    <ligand>
        <name>[2Fe-2S] cluster</name>
        <dbReference type="ChEBI" id="CHEBI:190135"/>
    </ligand>
</feature>
<comment type="cofactor">
    <cofactor evidence="15">
        <name>[2Fe-2S] cluster</name>
        <dbReference type="ChEBI" id="CHEBI:190135"/>
    </cofactor>
    <text evidence="15">Binds 1 [2Fe-2S] cluster per subunit. This cluster acts as a Lewis acid cofactor.</text>
</comment>
<keyword evidence="9 15" id="KW-0456">Lyase</keyword>
<evidence type="ECO:0000256" key="14">
    <source>
        <dbReference type="ARBA" id="ARBA00029490"/>
    </source>
</evidence>
<evidence type="ECO:0000256" key="16">
    <source>
        <dbReference type="SAM" id="MobiDB-lite"/>
    </source>
</evidence>
<dbReference type="EMBL" id="ACLF03000006">
    <property type="protein sequence ID" value="EFQ83102.1"/>
    <property type="molecule type" value="Genomic_DNA"/>
</dbReference>
<keyword evidence="20" id="KW-1185">Reference proteome</keyword>
<comment type="pathway">
    <text evidence="12 15">Amino-acid biosynthesis; L-valine biosynthesis; L-valine from pyruvate: step 3/4.</text>
</comment>
<feature type="active site" description="Proton acceptor" evidence="15">
    <location>
        <position position="486"/>
    </location>
</feature>
<dbReference type="EC" id="4.2.1.9" evidence="14 15"/>
<dbReference type="Pfam" id="PF24877">
    <property type="entry name" value="ILV_EDD_C"/>
    <property type="match status" value="1"/>
</dbReference>
<dbReference type="HOGENOM" id="CLU_014271_4_2_11"/>
<feature type="binding site" description="via carbamate group" evidence="15">
    <location>
        <position position="140"/>
    </location>
    <ligand>
        <name>Mg(2+)</name>
        <dbReference type="ChEBI" id="CHEBI:18420"/>
    </ligand>
</feature>
<comment type="cofactor">
    <cofactor evidence="1 15">
        <name>Mg(2+)</name>
        <dbReference type="ChEBI" id="CHEBI:18420"/>
    </cofactor>
</comment>
<comment type="similarity">
    <text evidence="2 15">Belongs to the IlvD/Edd family.</text>
</comment>
<comment type="catalytic activity">
    <reaction evidence="15">
        <text>(2R,3R)-2,3-dihydroxy-3-methylpentanoate = (S)-3-methyl-2-oxopentanoate + H2O</text>
        <dbReference type="Rhea" id="RHEA:27694"/>
        <dbReference type="ChEBI" id="CHEBI:15377"/>
        <dbReference type="ChEBI" id="CHEBI:35146"/>
        <dbReference type="ChEBI" id="CHEBI:49258"/>
        <dbReference type="EC" id="4.2.1.9"/>
    </reaction>
</comment>
<proteinExistence type="inferred from homology"/>
<evidence type="ECO:0000259" key="18">
    <source>
        <dbReference type="Pfam" id="PF24877"/>
    </source>
</evidence>
<accession>E2SCZ9</accession>
<dbReference type="InterPro" id="IPR000581">
    <property type="entry name" value="ILV_EDD_N"/>
</dbReference>
<feature type="domain" description="Dihydroxy-acid/6-phosphogluconate dehydratase C-terminal" evidence="18">
    <location>
        <begin position="378"/>
        <end position="567"/>
    </location>
</feature>
<dbReference type="RefSeq" id="WP_007077403.1">
    <property type="nucleotide sequence ID" value="NZ_CM001024.1"/>
</dbReference>
<feature type="binding site" evidence="15">
    <location>
        <position position="97"/>
    </location>
    <ligand>
        <name>Mg(2+)</name>
        <dbReference type="ChEBI" id="CHEBI:18420"/>
    </ligand>
</feature>
<dbReference type="InterPro" id="IPR020558">
    <property type="entry name" value="DiOHA_6PGluconate_deHydtase_CS"/>
</dbReference>
<feature type="region of interest" description="Disordered" evidence="16">
    <location>
        <begin position="1"/>
        <end position="29"/>
    </location>
</feature>
<comment type="catalytic activity">
    <reaction evidence="11">
        <text>(2R)-2,3-dihydroxy-3-methylbutanoate = 3-methyl-2-oxobutanoate + H2O</text>
        <dbReference type="Rhea" id="RHEA:24809"/>
        <dbReference type="ChEBI" id="CHEBI:11851"/>
        <dbReference type="ChEBI" id="CHEBI:15377"/>
        <dbReference type="ChEBI" id="CHEBI:49072"/>
        <dbReference type="EC" id="4.2.1.9"/>
    </reaction>
    <physiologicalReaction direction="left-to-right" evidence="11">
        <dbReference type="Rhea" id="RHEA:24810"/>
    </physiologicalReaction>
</comment>
<evidence type="ECO:0000256" key="1">
    <source>
        <dbReference type="ARBA" id="ARBA00001946"/>
    </source>
</evidence>
<keyword evidence="3 15" id="KW-0028">Amino-acid biosynthesis</keyword>
<dbReference type="SUPFAM" id="SSF52016">
    <property type="entry name" value="LeuD/IlvD-like"/>
    <property type="match status" value="1"/>
</dbReference>
<dbReference type="InterPro" id="IPR050165">
    <property type="entry name" value="DHAD_IlvD/Edd"/>
</dbReference>
<evidence type="ECO:0000256" key="2">
    <source>
        <dbReference type="ARBA" id="ARBA00006486"/>
    </source>
</evidence>
<dbReference type="Pfam" id="PF00920">
    <property type="entry name" value="ILVD_EDD_N"/>
    <property type="match status" value="1"/>
</dbReference>
<dbReference type="OrthoDB" id="9807077at2"/>
<dbReference type="STRING" id="585531.HMPREF0063_12311"/>
<dbReference type="InterPro" id="IPR042096">
    <property type="entry name" value="Dihydro-acid_dehy_C"/>
</dbReference>
<evidence type="ECO:0000256" key="13">
    <source>
        <dbReference type="ARBA" id="ARBA00029437"/>
    </source>
</evidence>
<evidence type="ECO:0000256" key="9">
    <source>
        <dbReference type="ARBA" id="ARBA00023239"/>
    </source>
</evidence>
<sequence>MSSQTPTDPPAGDDAVDIKPRSRTVTDGLEATASRGMLRAVGMGDDDWPKPQIGVASSWNEITPCNLSLDRLAKRAKEGVHAGGGYPLEFGTISVSDGISMGHEGMHFSLVSREVIADSVETVMMAERLDGSVLLAGCDKSLPGMLMAAARLDLASVFVYAGSIMPGNVDGKDVTIIDAFEAVGACLKGLITREEVDRIERAICPGEGACGGMFTANTMASAAEALGMSLPGSSAPPAIDSRRDEFAIASGEAVVGLLRRGITARQIMTKPAFENAIALVMALGGSTNAVLHLLAIAREAEVDLTLADFNRIGDKVPHLGDLKPFGRYVMNDVDKVGGIAVVMKALLDAGLMDGDCLTVTGRTMAENLAHIESTVDGDVIRPVDRPIHRTGGLTILHGSLAPEGAVVKSAGFDSDVFRGTARVFDGERAAMDALAGGTIVAGDVVVIRNEGPKGGPGMREMLAITGAIKGAGLGKDVLLLTDGRFSGGTTGLCVGHVAPEAVDGGPIAFVRDGDPITLDVANRTLEVEVDAEELEARKVGWEPMPPKYTTGVLAKYRKLVSSAADGAVCT</sequence>
<evidence type="ECO:0000256" key="3">
    <source>
        <dbReference type="ARBA" id="ARBA00022605"/>
    </source>
</evidence>
<evidence type="ECO:0000313" key="20">
    <source>
        <dbReference type="Proteomes" id="UP000003111"/>
    </source>
</evidence>
<evidence type="ECO:0000313" key="19">
    <source>
        <dbReference type="EMBL" id="EFQ83102.1"/>
    </source>
</evidence>
<dbReference type="Proteomes" id="UP000003111">
    <property type="component" value="Unassembled WGS sequence"/>
</dbReference>
<dbReference type="NCBIfam" id="NF002068">
    <property type="entry name" value="PRK00911.1"/>
    <property type="match status" value="1"/>
</dbReference>
<dbReference type="GO" id="GO:0009097">
    <property type="term" value="P:isoleucine biosynthetic process"/>
    <property type="evidence" value="ECO:0007669"/>
    <property type="project" value="UniProtKB-UniRule"/>
</dbReference>
<evidence type="ECO:0000256" key="12">
    <source>
        <dbReference type="ARBA" id="ARBA00029436"/>
    </source>
</evidence>
<dbReference type="Gene3D" id="3.50.30.80">
    <property type="entry name" value="IlvD/EDD C-terminal domain-like"/>
    <property type="match status" value="1"/>
</dbReference>
<keyword evidence="8 15" id="KW-0411">Iron-sulfur</keyword>
<comment type="function">
    <text evidence="15">Functions in the biosynthesis of branched-chain amino acids. Catalyzes the dehydration of (2R,3R)-2,3-dihydroxy-3-methylpentanoate (2,3-dihydroxy-3-methylvalerate) into 2-oxo-3-methylpentanoate (2-oxo-3-methylvalerate) and of (2R)-2,3-dihydroxy-3-methylbutanoate (2,3-dihydroxyisovalerate) into 2-oxo-3-methylbutanoate (2-oxoisovalerate), the penultimate precursor to L-isoleucine and L-valine, respectively.</text>
</comment>
<keyword evidence="6 15" id="KW-0460">Magnesium</keyword>
<reference evidence="19" key="1">
    <citation type="submission" date="2010-08" db="EMBL/GenBank/DDBJ databases">
        <authorList>
            <person name="Muzny D."/>
            <person name="Qin X."/>
            <person name="Buhay C."/>
            <person name="Dugan-Rocha S."/>
            <person name="Ding Y."/>
            <person name="Chen G."/>
            <person name="Hawes A."/>
            <person name="Holder M."/>
            <person name="Jhangiani S."/>
            <person name="Johnson A."/>
            <person name="Khan Z."/>
            <person name="Li Z."/>
            <person name="Liu W."/>
            <person name="Liu X."/>
            <person name="Perez L."/>
            <person name="Shen H."/>
            <person name="Wang Q."/>
            <person name="Watt J."/>
            <person name="Xi L."/>
            <person name="Xin Y."/>
            <person name="Zhou J."/>
            <person name="Deng J."/>
            <person name="Jiang H."/>
            <person name="Liu Y."/>
            <person name="Qu J."/>
            <person name="Song X.-Z."/>
            <person name="Zhang L."/>
            <person name="Villasana D."/>
            <person name="Johnson A."/>
            <person name="Liu J."/>
            <person name="Liyanage D."/>
            <person name="Lorensuhewa L."/>
            <person name="Robinson T."/>
            <person name="Song A."/>
            <person name="Song B.-B."/>
            <person name="Dinh H."/>
            <person name="Thornton R."/>
            <person name="Coyle M."/>
            <person name="Francisco L."/>
            <person name="Jackson L."/>
            <person name="Javaid M."/>
            <person name="Korchina V."/>
            <person name="Kovar C."/>
            <person name="Mata R."/>
            <person name="Mathew T."/>
            <person name="Ngo R."/>
            <person name="Nguyen L."/>
            <person name="Nguyen N."/>
            <person name="Okwuonu G."/>
            <person name="Ongeri F."/>
            <person name="Pham C."/>
            <person name="Simmons D."/>
            <person name="Wilczek-Boney K."/>
            <person name="Hale W."/>
            <person name="Jakkamsetti A."/>
            <person name="Pham P."/>
            <person name="Ruth R."/>
            <person name="San Lucas F."/>
            <person name="Warren J."/>
            <person name="Zhang J."/>
            <person name="Zhao Z."/>
            <person name="Zhou C."/>
            <person name="Zhu D."/>
            <person name="Lee S."/>
            <person name="Bess C."/>
            <person name="Blankenburg K."/>
            <person name="Forbes L."/>
            <person name="Fu Q."/>
            <person name="Gubbala S."/>
            <person name="Hirani K."/>
            <person name="Jayaseelan J.C."/>
            <person name="Lara F."/>
            <person name="Munidasa M."/>
            <person name="Palculict T."/>
            <person name="Patil S."/>
            <person name="Pu L.-L."/>
            <person name="Saada N."/>
            <person name="Tang L."/>
            <person name="Weissenberger G."/>
            <person name="Zhu Y."/>
            <person name="Hemphill L."/>
            <person name="Shang Y."/>
            <person name="Youmans B."/>
            <person name="Ayvaz T."/>
            <person name="Ross M."/>
            <person name="Santibanez J."/>
            <person name="Aqrawi P."/>
            <person name="Gross S."/>
            <person name="Joshi V."/>
            <person name="Fowler G."/>
            <person name="Nazareth L."/>
            <person name="Reid J."/>
            <person name="Worley K."/>
            <person name="Petrosino J."/>
            <person name="Highlander S."/>
            <person name="Gibbs R."/>
        </authorList>
    </citation>
    <scope>NUCLEOTIDE SEQUENCE [LARGE SCALE GENOMIC DNA]</scope>
    <source>
        <strain evidence="19">DSM 15272</strain>
    </source>
</reference>
<feature type="domain" description="Dihydroxy-acid/6-phosphogluconate dehydratase N-terminal" evidence="17">
    <location>
        <begin position="50"/>
        <end position="367"/>
    </location>
</feature>
<evidence type="ECO:0000256" key="7">
    <source>
        <dbReference type="ARBA" id="ARBA00023004"/>
    </source>
</evidence>
<keyword evidence="7 15" id="KW-0408">Iron</keyword>
<dbReference type="PROSITE" id="PS00887">
    <property type="entry name" value="ILVD_EDD_2"/>
    <property type="match status" value="1"/>
</dbReference>
<dbReference type="GO" id="GO:0051537">
    <property type="term" value="F:2 iron, 2 sulfur cluster binding"/>
    <property type="evidence" value="ECO:0007669"/>
    <property type="project" value="UniProtKB-UniRule"/>
</dbReference>
<dbReference type="FunFam" id="3.50.30.80:FF:000001">
    <property type="entry name" value="Dihydroxy-acid dehydratase"/>
    <property type="match status" value="1"/>
</dbReference>
<dbReference type="AlphaFoldDB" id="E2SCZ9"/>
<dbReference type="UniPathway" id="UPA00049">
    <property type="reaction ID" value="UER00061"/>
</dbReference>
<feature type="binding site" evidence="15">
    <location>
        <position position="139"/>
    </location>
    <ligand>
        <name>Mg(2+)</name>
        <dbReference type="ChEBI" id="CHEBI:18420"/>
    </ligand>
</feature>
<keyword evidence="4 15" id="KW-0001">2Fe-2S</keyword>
<keyword evidence="10 15" id="KW-0100">Branched-chain amino acid biosynthesis</keyword>
<feature type="binding site" evidence="15">
    <location>
        <position position="460"/>
    </location>
    <ligand>
        <name>Mg(2+)</name>
        <dbReference type="ChEBI" id="CHEBI:18420"/>
    </ligand>
</feature>
<dbReference type="HAMAP" id="MF_00012">
    <property type="entry name" value="IlvD"/>
    <property type="match status" value="1"/>
</dbReference>
<evidence type="ECO:0000259" key="17">
    <source>
        <dbReference type="Pfam" id="PF00920"/>
    </source>
</evidence>
<comment type="caution">
    <text evidence="19">The sequence shown here is derived from an EMBL/GenBank/DDBJ whole genome shotgun (WGS) entry which is preliminary data.</text>
</comment>
<dbReference type="UniPathway" id="UPA00047">
    <property type="reaction ID" value="UER00057"/>
</dbReference>
<comment type="caution">
    <text evidence="15">Lacks conserved residue(s) required for the propagation of feature annotation.</text>
</comment>
<dbReference type="PANTHER" id="PTHR21000">
    <property type="entry name" value="DIHYDROXY-ACID DEHYDRATASE DAD"/>
    <property type="match status" value="1"/>
</dbReference>
<evidence type="ECO:0000256" key="10">
    <source>
        <dbReference type="ARBA" id="ARBA00023304"/>
    </source>
</evidence>
<evidence type="ECO:0000256" key="15">
    <source>
        <dbReference type="HAMAP-Rule" id="MF_00012"/>
    </source>
</evidence>
<organism evidence="19 20">
    <name type="scientific">Aeromicrobium marinum DSM 15272</name>
    <dbReference type="NCBI Taxonomy" id="585531"/>
    <lineage>
        <taxon>Bacteria</taxon>
        <taxon>Bacillati</taxon>
        <taxon>Actinomycetota</taxon>
        <taxon>Actinomycetes</taxon>
        <taxon>Propionibacteriales</taxon>
        <taxon>Nocardioidaceae</taxon>
        <taxon>Aeromicrobium</taxon>
    </lineage>
</organism>
<feature type="modified residue" description="N6-carboxylysine" evidence="15">
    <location>
        <position position="140"/>
    </location>
</feature>
<dbReference type="InterPro" id="IPR037237">
    <property type="entry name" value="IlvD/EDD_N"/>
</dbReference>
<dbReference type="PANTHER" id="PTHR21000:SF5">
    <property type="entry name" value="DIHYDROXY-ACID DEHYDRATASE, MITOCHONDRIAL"/>
    <property type="match status" value="1"/>
</dbReference>
<comment type="pathway">
    <text evidence="13 15">Amino-acid biosynthesis; L-isoleucine biosynthesis; L-isoleucine from 2-oxobutanoate: step 3/4.</text>
</comment>
<evidence type="ECO:0000256" key="4">
    <source>
        <dbReference type="ARBA" id="ARBA00022714"/>
    </source>
</evidence>
<dbReference type="eggNOG" id="COG0129">
    <property type="taxonomic scope" value="Bacteria"/>
</dbReference>
<gene>
    <name evidence="15 19" type="primary">ilvD</name>
    <name evidence="19" type="ORF">HMPREF0063_12311</name>
</gene>